<dbReference type="Proteomes" id="UP001583177">
    <property type="component" value="Unassembled WGS sequence"/>
</dbReference>
<evidence type="ECO:0000313" key="2">
    <source>
        <dbReference type="EMBL" id="KAL1880669.1"/>
    </source>
</evidence>
<organism evidence="2 3">
    <name type="scientific">Diaporthe australafricana</name>
    <dbReference type="NCBI Taxonomy" id="127596"/>
    <lineage>
        <taxon>Eukaryota</taxon>
        <taxon>Fungi</taxon>
        <taxon>Dikarya</taxon>
        <taxon>Ascomycota</taxon>
        <taxon>Pezizomycotina</taxon>
        <taxon>Sordariomycetes</taxon>
        <taxon>Sordariomycetidae</taxon>
        <taxon>Diaporthales</taxon>
        <taxon>Diaporthaceae</taxon>
        <taxon>Diaporthe</taxon>
    </lineage>
</organism>
<dbReference type="EMBL" id="JAWRVE010000007">
    <property type="protein sequence ID" value="KAL1880669.1"/>
    <property type="molecule type" value="Genomic_DNA"/>
</dbReference>
<gene>
    <name evidence="2" type="ORF">Daus18300_001281</name>
</gene>
<dbReference type="InterPro" id="IPR053178">
    <property type="entry name" value="Osmoadaptation_assoc"/>
</dbReference>
<feature type="compositionally biased region" description="Basic and acidic residues" evidence="1">
    <location>
        <begin position="1"/>
        <end position="11"/>
    </location>
</feature>
<evidence type="ECO:0000313" key="3">
    <source>
        <dbReference type="Proteomes" id="UP001583177"/>
    </source>
</evidence>
<name>A0ABR3XYT2_9PEZI</name>
<accession>A0ABR3XYT2</accession>
<keyword evidence="3" id="KW-1185">Reference proteome</keyword>
<dbReference type="PANTHER" id="PTHR38111:SF9">
    <property type="entry name" value="ZN(2)-C6 FUNGAL-TYPE DOMAIN-CONTAINING PROTEIN"/>
    <property type="match status" value="1"/>
</dbReference>
<protein>
    <submittedName>
        <fullName evidence="2">Uncharacterized protein</fullName>
    </submittedName>
</protein>
<sequence length="451" mass="50441">MQKSKNQERETVFIVGTVEDKGRCSSHPPRNVKSPKKSPSPSSSSEDRSAVLVPTKPLSPAWQEQLLVTRSGSPRRLRTIAIHTPLRTVARSNFGESGETTSIFVAPTSALNVRPTFEDIDFELHSQCLVSISPAKEESSSSTADSVLLFLFEHNSPLTPTGFQDPMTQANGIRQLGPASFQRFPSHHFFARVYRPSAIATALLNRTSTFCAEQEWTNLPFELHHKTSFDRLLDFMAQLTPLLQQLDHISSMDPTLARRLVAQDLLGNFLGAQAQLGQWYTAAFDPRRPRYWVSQGEEAQIPFPEPFTFQDSLSSLLFTHYWAVQVLFLPCLGTLVHSIFSPVIDAYPQVFPTLPPHLTIDPDNYSTFKIREMAVSVCRGLDNALAGTTQPDMLAFPVKVLETFYAGIVNHEGDGTLELMWLGAFRERMAVRGQDIAGAMMTKDWVDLAEW</sequence>
<reference evidence="2 3" key="1">
    <citation type="journal article" date="2024" name="IMA Fungus">
        <title>IMA Genome - F19 : A genome assembly and annotation guide to empower mycologists, including annotated draft genome sequences of Ceratocystis pirilliformis, Diaporthe australafricana, Fusarium ophioides, Paecilomyces lecythidis, and Sporothrix stenoceras.</title>
        <authorList>
            <person name="Aylward J."/>
            <person name="Wilson A.M."/>
            <person name="Visagie C.M."/>
            <person name="Spraker J."/>
            <person name="Barnes I."/>
            <person name="Buitendag C."/>
            <person name="Ceriani C."/>
            <person name="Del Mar Angel L."/>
            <person name="du Plessis D."/>
            <person name="Fuchs T."/>
            <person name="Gasser K."/>
            <person name="Kramer D."/>
            <person name="Li W."/>
            <person name="Munsamy K."/>
            <person name="Piso A."/>
            <person name="Price J.L."/>
            <person name="Sonnekus B."/>
            <person name="Thomas C."/>
            <person name="van der Nest A."/>
            <person name="van Dijk A."/>
            <person name="van Heerden A."/>
            <person name="van Vuuren N."/>
            <person name="Yilmaz N."/>
            <person name="Duong T.A."/>
            <person name="van der Merwe N.A."/>
            <person name="Wingfield M.J."/>
            <person name="Wingfield B.D."/>
        </authorList>
    </citation>
    <scope>NUCLEOTIDE SEQUENCE [LARGE SCALE GENOMIC DNA]</scope>
    <source>
        <strain evidence="2 3">CMW 18300</strain>
    </source>
</reference>
<comment type="caution">
    <text evidence="2">The sequence shown here is derived from an EMBL/GenBank/DDBJ whole genome shotgun (WGS) entry which is preliminary data.</text>
</comment>
<proteinExistence type="predicted"/>
<dbReference type="PANTHER" id="PTHR38111">
    <property type="entry name" value="ZN(2)-C6 FUNGAL-TYPE DOMAIN-CONTAINING PROTEIN-RELATED"/>
    <property type="match status" value="1"/>
</dbReference>
<evidence type="ECO:0000256" key="1">
    <source>
        <dbReference type="SAM" id="MobiDB-lite"/>
    </source>
</evidence>
<feature type="region of interest" description="Disordered" evidence="1">
    <location>
        <begin position="1"/>
        <end position="55"/>
    </location>
</feature>